<dbReference type="Proteomes" id="UP001187682">
    <property type="component" value="Unassembled WGS sequence"/>
</dbReference>
<gene>
    <name evidence="3" type="ORF">DNG_02170</name>
</gene>
<name>A0AAE8SSU9_9PEZI</name>
<feature type="signal peptide" evidence="2">
    <location>
        <begin position="1"/>
        <end position="19"/>
    </location>
</feature>
<accession>A0AAE8SSU9</accession>
<comment type="caution">
    <text evidence="3">The sequence shown here is derived from an EMBL/GenBank/DDBJ whole genome shotgun (WGS) entry which is preliminary data.</text>
</comment>
<dbReference type="EMBL" id="ONZQ02000002">
    <property type="protein sequence ID" value="SPN99135.1"/>
    <property type="molecule type" value="Genomic_DNA"/>
</dbReference>
<proteinExistence type="predicted"/>
<keyword evidence="2" id="KW-0732">Signal</keyword>
<protein>
    <submittedName>
        <fullName evidence="3">Uncharacterized protein</fullName>
    </submittedName>
</protein>
<evidence type="ECO:0000256" key="2">
    <source>
        <dbReference type="SAM" id="SignalP"/>
    </source>
</evidence>
<sequence length="203" mass="22185">MHFQITFTLISLLLPIITASPIDDPPEVGSACGAELGDCPSLTCIPLSKNCTDFSACPGTCQEIVLEDQRIYTLCGGWGFYDDCDETIEYCRSDPRTTDLCGPSCDGFGICAVSDDYCGGESGRKCGEGKVCFNGISERWFPGVEHEPCSEDEDAEGLVCAGMCFPLRFGYDGYEKSMNEILVKTDEEEEQIEPPEDKEGRKS</sequence>
<evidence type="ECO:0000256" key="1">
    <source>
        <dbReference type="SAM" id="MobiDB-lite"/>
    </source>
</evidence>
<evidence type="ECO:0000313" key="3">
    <source>
        <dbReference type="EMBL" id="SPN99135.1"/>
    </source>
</evidence>
<organism evidence="3 4">
    <name type="scientific">Cephalotrichum gorgonifer</name>
    <dbReference type="NCBI Taxonomy" id="2041049"/>
    <lineage>
        <taxon>Eukaryota</taxon>
        <taxon>Fungi</taxon>
        <taxon>Dikarya</taxon>
        <taxon>Ascomycota</taxon>
        <taxon>Pezizomycotina</taxon>
        <taxon>Sordariomycetes</taxon>
        <taxon>Hypocreomycetidae</taxon>
        <taxon>Microascales</taxon>
        <taxon>Microascaceae</taxon>
        <taxon>Cephalotrichum</taxon>
    </lineage>
</organism>
<feature type="chain" id="PRO_5042070934" evidence="2">
    <location>
        <begin position="20"/>
        <end position="203"/>
    </location>
</feature>
<dbReference type="AlphaFoldDB" id="A0AAE8SSU9"/>
<feature type="region of interest" description="Disordered" evidence="1">
    <location>
        <begin position="184"/>
        <end position="203"/>
    </location>
</feature>
<keyword evidence="4" id="KW-1185">Reference proteome</keyword>
<reference evidence="3" key="1">
    <citation type="submission" date="2018-03" db="EMBL/GenBank/DDBJ databases">
        <authorList>
            <person name="Guldener U."/>
        </authorList>
    </citation>
    <scope>NUCLEOTIDE SEQUENCE</scope>
</reference>
<evidence type="ECO:0000313" key="4">
    <source>
        <dbReference type="Proteomes" id="UP001187682"/>
    </source>
</evidence>